<dbReference type="InterPro" id="IPR001313">
    <property type="entry name" value="Pumilio_RNA-bd_rpt"/>
</dbReference>
<evidence type="ECO:0000256" key="1">
    <source>
        <dbReference type="ARBA" id="ARBA00004604"/>
    </source>
</evidence>
<organism evidence="8 9">
    <name type="scientific">Candida albicans</name>
    <name type="common">Yeast</name>
    <dbReference type="NCBI Taxonomy" id="5476"/>
    <lineage>
        <taxon>Eukaryota</taxon>
        <taxon>Fungi</taxon>
        <taxon>Dikarya</taxon>
        <taxon>Ascomycota</taxon>
        <taxon>Saccharomycotina</taxon>
        <taxon>Pichiomycetes</taxon>
        <taxon>Debaryomycetaceae</taxon>
        <taxon>Candida/Lodderomyces clade</taxon>
        <taxon>Candida</taxon>
    </lineage>
</organism>
<gene>
    <name evidence="8" type="ORF">FOB64_006342</name>
</gene>
<keyword evidence="4" id="KW-0677">Repeat</keyword>
<dbReference type="PANTHER" id="PTHR13102">
    <property type="entry name" value="NUCLEOLAR PROTEIN 9"/>
    <property type="match status" value="1"/>
</dbReference>
<dbReference type="GO" id="GO:0000480">
    <property type="term" value="P:endonucleolytic cleavage in 5'-ETS of tricistronic rRNA transcript (SSU-rRNA, 5.8S rRNA, LSU-rRNA)"/>
    <property type="evidence" value="ECO:0007669"/>
    <property type="project" value="TreeGrafter"/>
</dbReference>
<evidence type="ECO:0000256" key="5">
    <source>
        <dbReference type="ARBA" id="ARBA00030932"/>
    </source>
</evidence>
<feature type="compositionally biased region" description="Acidic residues" evidence="7">
    <location>
        <begin position="149"/>
        <end position="166"/>
    </location>
</feature>
<evidence type="ECO:0000313" key="8">
    <source>
        <dbReference type="EMBL" id="KAF6063364.1"/>
    </source>
</evidence>
<proteinExistence type="inferred from homology"/>
<dbReference type="SMART" id="SM00025">
    <property type="entry name" value="Pumilio"/>
    <property type="match status" value="6"/>
</dbReference>
<evidence type="ECO:0000256" key="3">
    <source>
        <dbReference type="ARBA" id="ARBA00016427"/>
    </source>
</evidence>
<dbReference type="GO" id="GO:0000056">
    <property type="term" value="P:ribosomal small subunit export from nucleus"/>
    <property type="evidence" value="ECO:0007669"/>
    <property type="project" value="TreeGrafter"/>
</dbReference>
<comment type="similarity">
    <text evidence="2">Belongs to the NOP9 family.</text>
</comment>
<dbReference type="EMBL" id="JABWAD010000061">
    <property type="protein sequence ID" value="KAF6063364.1"/>
    <property type="molecule type" value="Genomic_DNA"/>
</dbReference>
<feature type="compositionally biased region" description="Basic residues" evidence="7">
    <location>
        <begin position="1"/>
        <end position="16"/>
    </location>
</feature>
<dbReference type="GO" id="GO:0003723">
    <property type="term" value="F:RNA binding"/>
    <property type="evidence" value="ECO:0007669"/>
    <property type="project" value="InterPro"/>
</dbReference>
<evidence type="ECO:0000256" key="2">
    <source>
        <dbReference type="ARBA" id="ARBA00005301"/>
    </source>
</evidence>
<dbReference type="AlphaFoldDB" id="A0A8H6F1H7"/>
<feature type="region of interest" description="Disordered" evidence="7">
    <location>
        <begin position="1"/>
        <end position="31"/>
    </location>
</feature>
<dbReference type="GO" id="GO:0000447">
    <property type="term" value="P:endonucleolytic cleavage in ITS1 to separate SSU-rRNA from 5.8S rRNA and LSU-rRNA from tricistronic rRNA transcript (SSU-rRNA, 5.8S rRNA, LSU-rRNA)"/>
    <property type="evidence" value="ECO:0007669"/>
    <property type="project" value="TreeGrafter"/>
</dbReference>
<dbReference type="InterPro" id="IPR016024">
    <property type="entry name" value="ARM-type_fold"/>
</dbReference>
<name>A0A8H6F1H7_CANAX</name>
<feature type="region of interest" description="Disordered" evidence="7">
    <location>
        <begin position="144"/>
        <end position="166"/>
    </location>
</feature>
<dbReference type="GO" id="GO:0005730">
    <property type="term" value="C:nucleolus"/>
    <property type="evidence" value="ECO:0007669"/>
    <property type="project" value="UniProtKB-SubCell"/>
</dbReference>
<dbReference type="PANTHER" id="PTHR13102:SF0">
    <property type="entry name" value="NUCLEOLAR PROTEIN 9"/>
    <property type="match status" value="1"/>
</dbReference>
<dbReference type="GO" id="GO:0000472">
    <property type="term" value="P:endonucleolytic cleavage to generate mature 5'-end of SSU-rRNA from (SSU-rRNA, 5.8S rRNA, LSU-rRNA)"/>
    <property type="evidence" value="ECO:0007669"/>
    <property type="project" value="TreeGrafter"/>
</dbReference>
<comment type="subcellular location">
    <subcellularLocation>
        <location evidence="1">Nucleus</location>
        <location evidence="1">Nucleolus</location>
    </subcellularLocation>
</comment>
<dbReference type="Pfam" id="PF22493">
    <property type="entry name" value="PUF_NOP9"/>
    <property type="match status" value="1"/>
</dbReference>
<sequence length="659" mass="76267">MGKTKSRGRRAEKKNKKNEPGFNEDVSNLDSDVTITNQEPLSSSMSSTSGIPNTFFGLVDNNELDYFKQAESTLNINAFETDEERQGFINSVLEEAQGKELKLVTNQICSKLMERLILFANHNQLKKILNNSKPFSALIEKELTQTDEEKLEEAEEEEEETEEDSLNNDVPMEDLFISMLNEFKPHLTTMIDHSYASHVLRLLILTLAGKELPSSVTSNSTLRSKKSKIARKMIEIKDNEDFDRAFQTPQSFKNELREYCQTIIAGLDTKSARELSIHKIGSPVLQLLIQVEGLVDRERSFWHLIFAKDSEGKDSVEESFVEYLLSESVGSHFLESIIKNDGARPKYIERLYKLYMKDRVLKLAKRSTTGVYIIQALLFKIGRIDIYCRKPKLGFGNKLIDASISRGNYRRDEIINQLFIKFAPNYDIENPSDNTSTEFIENILQLTGSTLGNTRDDWPTAEERKRALFLEKLMEYDYKFVICTWFNFMALPIERFVQMCFHGVFCHVVEKALIVEPEEPKPIQILRKRLLNIFQGQIVGLACNSYGSHIVDSLWNFTVLLPMYKDRIASELLGDSNKVKESTYGRLVWKNWGMELFVRKKYDWKALIKQQEQEYYGETEDSTEKRAKKPIELKMERLAEEKDVKKKWSKELKVDIPNP</sequence>
<dbReference type="InterPro" id="IPR011989">
    <property type="entry name" value="ARM-like"/>
</dbReference>
<protein>
    <recommendedName>
        <fullName evidence="3">Nucleolar protein 9</fullName>
    </recommendedName>
    <alternativeName>
        <fullName evidence="5 6">Pumilio domain-containing protein NOP9</fullName>
    </alternativeName>
</protein>
<dbReference type="GO" id="GO:0030686">
    <property type="term" value="C:90S preribosome"/>
    <property type="evidence" value="ECO:0007669"/>
    <property type="project" value="TreeGrafter"/>
</dbReference>
<evidence type="ECO:0000256" key="4">
    <source>
        <dbReference type="ARBA" id="ARBA00022737"/>
    </source>
</evidence>
<evidence type="ECO:0000256" key="6">
    <source>
        <dbReference type="ARBA" id="ARBA00031929"/>
    </source>
</evidence>
<evidence type="ECO:0000256" key="7">
    <source>
        <dbReference type="SAM" id="MobiDB-lite"/>
    </source>
</evidence>
<dbReference type="Gene3D" id="1.25.10.10">
    <property type="entry name" value="Leucine-rich Repeat Variant"/>
    <property type="match status" value="2"/>
</dbReference>
<reference evidence="8 9" key="1">
    <citation type="submission" date="2020-03" db="EMBL/GenBank/DDBJ databases">
        <title>FDA dAtabase for Regulatory Grade micrObial Sequences (FDA-ARGOS): Supporting development and validation of Infectious Disease Dx tests.</title>
        <authorList>
            <person name="Campos J."/>
            <person name="Goldberg B."/>
            <person name="Tallon L."/>
            <person name="Sadzewicz L."/>
            <person name="Vavikolanu K."/>
            <person name="Mehta A."/>
            <person name="Aluvathingal J."/>
            <person name="Nadendla S."/>
            <person name="Nandy P."/>
            <person name="Geyer C."/>
            <person name="Yan Y."/>
            <person name="Sichtig H."/>
        </authorList>
    </citation>
    <scope>NUCLEOTIDE SEQUENCE [LARGE SCALE GENOMIC DNA]</scope>
    <source>
        <strain evidence="8 9">FDAARGOS_656</strain>
    </source>
</reference>
<dbReference type="GO" id="GO:0030688">
    <property type="term" value="C:preribosome, small subunit precursor"/>
    <property type="evidence" value="ECO:0007669"/>
    <property type="project" value="TreeGrafter"/>
</dbReference>
<accession>A0A8H6F1H7</accession>
<dbReference type="Proteomes" id="UP000536275">
    <property type="component" value="Unassembled WGS sequence"/>
</dbReference>
<evidence type="ECO:0000313" key="9">
    <source>
        <dbReference type="Proteomes" id="UP000536275"/>
    </source>
</evidence>
<dbReference type="SUPFAM" id="SSF48371">
    <property type="entry name" value="ARM repeat"/>
    <property type="match status" value="1"/>
</dbReference>
<dbReference type="InterPro" id="IPR040000">
    <property type="entry name" value="NOP9"/>
</dbReference>
<comment type="caution">
    <text evidence="8">The sequence shown here is derived from an EMBL/GenBank/DDBJ whole genome shotgun (WGS) entry which is preliminary data.</text>
</comment>